<dbReference type="PANTHER" id="PTHR43873">
    <property type="entry name" value="COBYRINATE A,C-DIAMIDE SYNTHASE"/>
    <property type="match status" value="1"/>
</dbReference>
<dbReference type="SUPFAM" id="SSF52540">
    <property type="entry name" value="P-loop containing nucleoside triphosphate hydrolases"/>
    <property type="match status" value="1"/>
</dbReference>
<evidence type="ECO:0000256" key="1">
    <source>
        <dbReference type="ARBA" id="ARBA00001946"/>
    </source>
</evidence>
<keyword evidence="5 7" id="KW-0460">Magnesium</keyword>
<feature type="domain" description="CobQ/CobB/MinD/ParA nucleotide binding" evidence="8">
    <location>
        <begin position="6"/>
        <end position="191"/>
    </location>
</feature>
<organism evidence="10 11">
    <name type="scientific">Desulforamulus aeronauticus DSM 10349</name>
    <dbReference type="NCBI Taxonomy" id="1121421"/>
    <lineage>
        <taxon>Bacteria</taxon>
        <taxon>Bacillati</taxon>
        <taxon>Bacillota</taxon>
        <taxon>Clostridia</taxon>
        <taxon>Eubacteriales</taxon>
        <taxon>Peptococcaceae</taxon>
        <taxon>Desulforamulus</taxon>
    </lineage>
</organism>
<dbReference type="Pfam" id="PF01656">
    <property type="entry name" value="CbiA"/>
    <property type="match status" value="1"/>
</dbReference>
<dbReference type="NCBIfam" id="TIGR00379">
    <property type="entry name" value="cobB"/>
    <property type="match status" value="1"/>
</dbReference>
<evidence type="ECO:0000259" key="8">
    <source>
        <dbReference type="Pfam" id="PF01656"/>
    </source>
</evidence>
<dbReference type="Gene3D" id="3.40.50.300">
    <property type="entry name" value="P-loop containing nucleotide triphosphate hydrolases"/>
    <property type="match status" value="2"/>
</dbReference>
<evidence type="ECO:0000313" key="10">
    <source>
        <dbReference type="EMBL" id="SHK42807.1"/>
    </source>
</evidence>
<dbReference type="SUPFAM" id="SSF52317">
    <property type="entry name" value="Class I glutamine amidotransferase-like"/>
    <property type="match status" value="1"/>
</dbReference>
<evidence type="ECO:0000256" key="6">
    <source>
        <dbReference type="ARBA" id="ARBA00022962"/>
    </source>
</evidence>
<dbReference type="UniPathway" id="UPA00148">
    <property type="reaction ID" value="UER00231"/>
</dbReference>
<dbReference type="InterPro" id="IPR004484">
    <property type="entry name" value="CbiA/CobB_synth"/>
</dbReference>
<comment type="domain">
    <text evidence="7">Comprises of two domains. The C-terminal domain contains the binding site for glutamine and catalyzes the hydrolysis of this substrate to glutamate and ammonia. The N-terminal domain is anticipated to bind ATP and cobyrinate and catalyzes the ultimate synthesis of the diamide product. The ammonia produced via the glutaminase domain is probably translocated to the adjacent domain via a molecular tunnel, where it reacts with an activated intermediate.</text>
</comment>
<dbReference type="GO" id="GO:0005524">
    <property type="term" value="F:ATP binding"/>
    <property type="evidence" value="ECO:0007669"/>
    <property type="project" value="UniProtKB-UniRule"/>
</dbReference>
<keyword evidence="4 7" id="KW-0067">ATP-binding</keyword>
<evidence type="ECO:0000256" key="7">
    <source>
        <dbReference type="HAMAP-Rule" id="MF_00027"/>
    </source>
</evidence>
<evidence type="ECO:0000256" key="4">
    <source>
        <dbReference type="ARBA" id="ARBA00022840"/>
    </source>
</evidence>
<dbReference type="Proteomes" id="UP000183997">
    <property type="component" value="Unassembled WGS sequence"/>
</dbReference>
<dbReference type="InterPro" id="IPR029062">
    <property type="entry name" value="Class_I_gatase-like"/>
</dbReference>
<dbReference type="InterPro" id="IPR002586">
    <property type="entry name" value="CobQ/CobB/MinD/ParA_Nub-bd_dom"/>
</dbReference>
<dbReference type="HAMAP" id="MF_00027">
    <property type="entry name" value="CobB_CbiA"/>
    <property type="match status" value="1"/>
</dbReference>
<comment type="function">
    <text evidence="7">Catalyzes the ATP-dependent amidation of the two carboxylate groups at positions a and c of cobyrinate, using either L-glutamine or ammonia as the nitrogen source.</text>
</comment>
<gene>
    <name evidence="7" type="primary">cbiA</name>
    <name evidence="10" type="ORF">SAMN02745123_01827</name>
</gene>
<feature type="active site" description="Nucleophile" evidence="7">
    <location>
        <position position="332"/>
    </location>
</feature>
<accession>A0A1M6SE18</accession>
<dbReference type="GO" id="GO:0009236">
    <property type="term" value="P:cobalamin biosynthetic process"/>
    <property type="evidence" value="ECO:0007669"/>
    <property type="project" value="UniProtKB-UniRule"/>
</dbReference>
<evidence type="ECO:0000256" key="5">
    <source>
        <dbReference type="ARBA" id="ARBA00022842"/>
    </source>
</evidence>
<dbReference type="EC" id="6.3.5.11" evidence="7"/>
<comment type="catalytic activity">
    <reaction evidence="7">
        <text>cob(II)yrinate + 2 L-glutamine + 2 ATP + 2 H2O = cob(II)yrinate a,c diamide + 2 L-glutamate + 2 ADP + 2 phosphate + 2 H(+)</text>
        <dbReference type="Rhea" id="RHEA:26289"/>
        <dbReference type="ChEBI" id="CHEBI:15377"/>
        <dbReference type="ChEBI" id="CHEBI:15378"/>
        <dbReference type="ChEBI" id="CHEBI:29985"/>
        <dbReference type="ChEBI" id="CHEBI:30616"/>
        <dbReference type="ChEBI" id="CHEBI:43474"/>
        <dbReference type="ChEBI" id="CHEBI:58359"/>
        <dbReference type="ChEBI" id="CHEBI:58537"/>
        <dbReference type="ChEBI" id="CHEBI:58894"/>
        <dbReference type="ChEBI" id="CHEBI:456216"/>
        <dbReference type="EC" id="6.3.5.11"/>
    </reaction>
</comment>
<dbReference type="GO" id="GO:0042242">
    <property type="term" value="F:cobyrinic acid a,c-diamide synthase activity"/>
    <property type="evidence" value="ECO:0007669"/>
    <property type="project" value="UniProtKB-UniRule"/>
</dbReference>
<dbReference type="STRING" id="1121421.SAMN02745123_01827"/>
<dbReference type="EMBL" id="FRAR01000013">
    <property type="protein sequence ID" value="SHK42807.1"/>
    <property type="molecule type" value="Genomic_DNA"/>
</dbReference>
<feature type="domain" description="CobB/CobQ-like glutamine amidotransferase" evidence="9">
    <location>
        <begin position="250"/>
        <end position="439"/>
    </location>
</feature>
<dbReference type="NCBIfam" id="NF002204">
    <property type="entry name" value="PRK01077.1"/>
    <property type="match status" value="1"/>
</dbReference>
<evidence type="ECO:0000256" key="2">
    <source>
        <dbReference type="ARBA" id="ARBA00022598"/>
    </source>
</evidence>
<proteinExistence type="inferred from homology"/>
<comment type="pathway">
    <text evidence="7">Cofactor biosynthesis; adenosylcobalamin biosynthesis; cob(II)yrinate a,c-diamide from sirohydrochlorin (anaerobic route): step 10/10.</text>
</comment>
<dbReference type="CDD" id="cd03130">
    <property type="entry name" value="GATase1_CobB"/>
    <property type="match status" value="1"/>
</dbReference>
<dbReference type="InterPro" id="IPR027417">
    <property type="entry name" value="P-loop_NTPase"/>
</dbReference>
<dbReference type="Gene3D" id="3.40.50.880">
    <property type="match status" value="1"/>
</dbReference>
<keyword evidence="7" id="KW-0169">Cobalamin biosynthesis</keyword>
<keyword evidence="6 7" id="KW-0315">Glutamine amidotransferase</keyword>
<sequence>MRIPRIVIAGTHSGVGKTTLTLGLLTALRRRNLAVQPFKVGPDYIDPGLHHVAAARISHNLDSWLGTPAEVQQLFLRQAKDCDLALVEGVMGLFDGAKGQGEVGSTAQVAKLLQAPVVLVFSAKGLARSAAALVHGYKTFDPMVRIAGVIANGISSERHREFIRQTVEEELGLPLLGALRKNNEIIMPERHLGLLPATENIALQQVLHQLAFAIEEQVDLDKIIQLAQTAPELENRLTVAVARKFTGVNLAVAKDEAFHFYYQDSLDYLTEQGVTLHFFSPLRDCALPANCHGIYIGGGFPEEFLPILAANQALKANLQLAYRKGIPMYAECGGLMYLCRSICSLNGDEYAGVGLVPGSVKMGNRLAALGYVRAKLRKPCLLGDAGLELKGHEFHWSSISGLPEEEALYQVTGGRGVSGRPEGFVKGNLAASYVHLHFRYNPQAMGSFLTACAEYKKSGRSNHGE</sequence>
<feature type="site" description="Increases nucleophilicity of active site Cys" evidence="7">
    <location>
        <position position="435"/>
    </location>
</feature>
<dbReference type="RefSeq" id="WP_072913361.1">
    <property type="nucleotide sequence ID" value="NZ_FRAR01000013.1"/>
</dbReference>
<keyword evidence="3 7" id="KW-0547">Nucleotide-binding</keyword>
<keyword evidence="2 7" id="KW-0436">Ligase</keyword>
<evidence type="ECO:0000256" key="3">
    <source>
        <dbReference type="ARBA" id="ARBA00022741"/>
    </source>
</evidence>
<keyword evidence="11" id="KW-1185">Reference proteome</keyword>
<comment type="similarity">
    <text evidence="7">Belongs to the CobB/CbiA family.</text>
</comment>
<evidence type="ECO:0000259" key="9">
    <source>
        <dbReference type="Pfam" id="PF07685"/>
    </source>
</evidence>
<dbReference type="OrthoDB" id="9764035at2"/>
<name>A0A1M6SE18_9FIRM</name>
<reference evidence="11" key="1">
    <citation type="submission" date="2016-11" db="EMBL/GenBank/DDBJ databases">
        <authorList>
            <person name="Varghese N."/>
            <person name="Submissions S."/>
        </authorList>
    </citation>
    <scope>NUCLEOTIDE SEQUENCE [LARGE SCALE GENOMIC DNA]</scope>
    <source>
        <strain evidence="11">DSM 10349</strain>
    </source>
</reference>
<dbReference type="CDD" id="cd05388">
    <property type="entry name" value="CobB_N"/>
    <property type="match status" value="1"/>
</dbReference>
<comment type="cofactor">
    <cofactor evidence="1 7">
        <name>Mg(2+)</name>
        <dbReference type="ChEBI" id="CHEBI:18420"/>
    </cofactor>
</comment>
<comment type="miscellaneous">
    <text evidence="7">The a and c carboxylates of cobyrinate are activated for nucleophilic attack via formation of a phosphorylated intermediate by ATP. CbiA catalyzes first the amidation of the c-carboxylate, and then that of the a-carboxylate.</text>
</comment>
<dbReference type="InterPro" id="IPR011698">
    <property type="entry name" value="GATase_3"/>
</dbReference>
<dbReference type="PANTHER" id="PTHR43873:SF1">
    <property type="entry name" value="COBYRINATE A,C-DIAMIDE SYNTHASE"/>
    <property type="match status" value="1"/>
</dbReference>
<dbReference type="Pfam" id="PF07685">
    <property type="entry name" value="GATase_3"/>
    <property type="match status" value="1"/>
</dbReference>
<dbReference type="AlphaFoldDB" id="A0A1M6SE18"/>
<evidence type="ECO:0000313" key="11">
    <source>
        <dbReference type="Proteomes" id="UP000183997"/>
    </source>
</evidence>
<dbReference type="PROSITE" id="PS51274">
    <property type="entry name" value="GATASE_COBBQ"/>
    <property type="match status" value="1"/>
</dbReference>
<protein>
    <recommendedName>
        <fullName evidence="7">Cobyrinate a,c-diamide synthase</fullName>
        <ecNumber evidence="7">6.3.5.11</ecNumber>
    </recommendedName>
    <alternativeName>
        <fullName evidence="7">Cobyrinic acid a,c-diamide synthetase</fullName>
    </alternativeName>
</protein>